<dbReference type="GO" id="GO:0005886">
    <property type="term" value="C:plasma membrane"/>
    <property type="evidence" value="ECO:0007669"/>
    <property type="project" value="UniProtKB-SubCell"/>
</dbReference>
<dbReference type="PROSITE" id="PS50928">
    <property type="entry name" value="ABC_TM1"/>
    <property type="match status" value="1"/>
</dbReference>
<dbReference type="Gene3D" id="1.10.3720.10">
    <property type="entry name" value="MetI-like"/>
    <property type="match status" value="1"/>
</dbReference>
<dbReference type="OrthoDB" id="9793448at2"/>
<evidence type="ECO:0000256" key="1">
    <source>
        <dbReference type="ARBA" id="ARBA00004651"/>
    </source>
</evidence>
<feature type="transmembrane region" description="Helical" evidence="7">
    <location>
        <begin position="80"/>
        <end position="99"/>
    </location>
</feature>
<dbReference type="Proteomes" id="UP000092574">
    <property type="component" value="Chromosome"/>
</dbReference>
<dbReference type="EMBL" id="CP015405">
    <property type="protein sequence ID" value="ANU76867.1"/>
    <property type="molecule type" value="Genomic_DNA"/>
</dbReference>
<organism evidence="9 10">
    <name type="scientific">Blautia pseudococcoides</name>
    <dbReference type="NCBI Taxonomy" id="1796616"/>
    <lineage>
        <taxon>Bacteria</taxon>
        <taxon>Bacillati</taxon>
        <taxon>Bacillota</taxon>
        <taxon>Clostridia</taxon>
        <taxon>Lachnospirales</taxon>
        <taxon>Lachnospiraceae</taxon>
        <taxon>Blautia</taxon>
    </lineage>
</organism>
<dbReference type="PANTHER" id="PTHR43744">
    <property type="entry name" value="ABC TRANSPORTER PERMEASE PROTEIN MG189-RELATED-RELATED"/>
    <property type="match status" value="1"/>
</dbReference>
<keyword evidence="2 7" id="KW-0813">Transport</keyword>
<keyword evidence="6 7" id="KW-0472">Membrane</keyword>
<feature type="domain" description="ABC transmembrane type-1" evidence="8">
    <location>
        <begin position="76"/>
        <end position="268"/>
    </location>
</feature>
<keyword evidence="3" id="KW-1003">Cell membrane</keyword>
<dbReference type="GO" id="GO:0055085">
    <property type="term" value="P:transmembrane transport"/>
    <property type="evidence" value="ECO:0007669"/>
    <property type="project" value="InterPro"/>
</dbReference>
<dbReference type="CDD" id="cd06261">
    <property type="entry name" value="TM_PBP2"/>
    <property type="match status" value="1"/>
</dbReference>
<comment type="subcellular location">
    <subcellularLocation>
        <location evidence="1 7">Cell membrane</location>
        <topology evidence="1 7">Multi-pass membrane protein</topology>
    </subcellularLocation>
</comment>
<sequence>MHTRSQKKTKLMARILTYVVLVIAAVICLFPFIWMVSTSFKPMSDIYSMPPTLIPKHSTFENFVEGWKGANFQLYFKNTAVITFLATVGTVLSSSVVAYGFARFQSRLSKILFMVLLGTMMLPTQVTLIPQYLLYYKLGMVDTIWPLIIPSWLGGGAFNIFLFIQFFRTLPKELDEAAEIDGANSLQVFTRILLPAVKPVMLAVLVMALVFNWNDFFNPLIYLNSNDKFTIAIGLQFFKGSQGNVQVGQMMSMALVSLLPVLVIFATCQKYFIQGIKMSGLKG</sequence>
<dbReference type="InterPro" id="IPR035906">
    <property type="entry name" value="MetI-like_sf"/>
</dbReference>
<evidence type="ECO:0000256" key="2">
    <source>
        <dbReference type="ARBA" id="ARBA00022448"/>
    </source>
</evidence>
<name>A0A1C7IB36_9FIRM</name>
<dbReference type="PANTHER" id="PTHR43744:SF6">
    <property type="entry name" value="ABC TRANSPORTER PERMEASE PROTEIN YESQ-RELATED"/>
    <property type="match status" value="1"/>
</dbReference>
<feature type="transmembrane region" description="Helical" evidence="7">
    <location>
        <begin position="188"/>
        <end position="211"/>
    </location>
</feature>
<dbReference type="KEGG" id="byl:A4V09_14530"/>
<evidence type="ECO:0000313" key="10">
    <source>
        <dbReference type="Proteomes" id="UP000092574"/>
    </source>
</evidence>
<feature type="transmembrane region" description="Helical" evidence="7">
    <location>
        <begin position="250"/>
        <end position="273"/>
    </location>
</feature>
<dbReference type="RefSeq" id="WP_065543021.1">
    <property type="nucleotide sequence ID" value="NZ_CP015405.2"/>
</dbReference>
<comment type="similarity">
    <text evidence="7">Belongs to the binding-protein-dependent transport system permease family.</text>
</comment>
<keyword evidence="10" id="KW-1185">Reference proteome</keyword>
<protein>
    <submittedName>
        <fullName evidence="9">Sugar ABC transporter permease</fullName>
    </submittedName>
</protein>
<feature type="transmembrane region" description="Helical" evidence="7">
    <location>
        <begin position="111"/>
        <end position="132"/>
    </location>
</feature>
<reference evidence="9" key="1">
    <citation type="submission" date="2017-04" db="EMBL/GenBank/DDBJ databases">
        <title>Complete Genome Sequences of Twelve Strains of a Stable Defined Moderately Diverse Mouse Microbiota 2 (sDMDMm2).</title>
        <authorList>
            <person name="Uchimura Y."/>
            <person name="Wyss M."/>
            <person name="Brugiroux S."/>
            <person name="Limenitakis J.P."/>
            <person name="Stecher B."/>
            <person name="McCoy K.D."/>
            <person name="Macpherson A.J."/>
        </authorList>
    </citation>
    <scope>NUCLEOTIDE SEQUENCE</scope>
    <source>
        <strain evidence="9">YL58</strain>
    </source>
</reference>
<gene>
    <name evidence="9" type="ORF">A4V09_14530</name>
</gene>
<dbReference type="InterPro" id="IPR000515">
    <property type="entry name" value="MetI-like"/>
</dbReference>
<dbReference type="SUPFAM" id="SSF161098">
    <property type="entry name" value="MetI-like"/>
    <property type="match status" value="1"/>
</dbReference>
<dbReference type="Pfam" id="PF00528">
    <property type="entry name" value="BPD_transp_1"/>
    <property type="match status" value="1"/>
</dbReference>
<dbReference type="STRING" id="1796616.A4V09_14530"/>
<feature type="transmembrane region" description="Helical" evidence="7">
    <location>
        <begin position="144"/>
        <end position="167"/>
    </location>
</feature>
<evidence type="ECO:0000313" key="9">
    <source>
        <dbReference type="EMBL" id="ANU76867.1"/>
    </source>
</evidence>
<evidence type="ECO:0000259" key="8">
    <source>
        <dbReference type="PROSITE" id="PS50928"/>
    </source>
</evidence>
<evidence type="ECO:0000256" key="3">
    <source>
        <dbReference type="ARBA" id="ARBA00022475"/>
    </source>
</evidence>
<evidence type="ECO:0000256" key="4">
    <source>
        <dbReference type="ARBA" id="ARBA00022692"/>
    </source>
</evidence>
<keyword evidence="5 7" id="KW-1133">Transmembrane helix</keyword>
<accession>A0A1C7IB36</accession>
<evidence type="ECO:0000256" key="6">
    <source>
        <dbReference type="ARBA" id="ARBA00023136"/>
    </source>
</evidence>
<evidence type="ECO:0000256" key="5">
    <source>
        <dbReference type="ARBA" id="ARBA00022989"/>
    </source>
</evidence>
<feature type="transmembrane region" description="Helical" evidence="7">
    <location>
        <begin position="12"/>
        <end position="34"/>
    </location>
</feature>
<proteinExistence type="inferred from homology"/>
<dbReference type="AlphaFoldDB" id="A0A1C7IB36"/>
<evidence type="ECO:0000256" key="7">
    <source>
        <dbReference type="RuleBase" id="RU363032"/>
    </source>
</evidence>
<keyword evidence="4 7" id="KW-0812">Transmembrane</keyword>